<dbReference type="InterPro" id="IPR051915">
    <property type="entry name" value="Cellulose_Degrad_GH3"/>
</dbReference>
<feature type="chain" id="PRO_5026343435" description="beta-glucosidase" evidence="7">
    <location>
        <begin position="22"/>
        <end position="772"/>
    </location>
</feature>
<dbReference type="PRINTS" id="PR00133">
    <property type="entry name" value="GLHYDRLASE3"/>
</dbReference>
<keyword evidence="4 7" id="KW-0732">Signal</keyword>
<dbReference type="Proteomes" id="UP000427825">
    <property type="component" value="Unassembled WGS sequence"/>
</dbReference>
<dbReference type="Pfam" id="PF14310">
    <property type="entry name" value="Fn3-like"/>
    <property type="match status" value="1"/>
</dbReference>
<dbReference type="InterPro" id="IPR036881">
    <property type="entry name" value="Glyco_hydro_3_C_sf"/>
</dbReference>
<evidence type="ECO:0000256" key="4">
    <source>
        <dbReference type="ARBA" id="ARBA00022729"/>
    </source>
</evidence>
<comment type="caution">
    <text evidence="9">The sequence shown here is derived from an EMBL/GenBank/DDBJ whole genome shotgun (WGS) entry which is preliminary data.</text>
</comment>
<dbReference type="Gene3D" id="3.40.50.1700">
    <property type="entry name" value="Glycoside hydrolase family 3 C-terminal domain"/>
    <property type="match status" value="1"/>
</dbReference>
<name>A0A6H9Q7J6_9BACE</name>
<dbReference type="Pfam" id="PF01915">
    <property type="entry name" value="Glyco_hydro_3_C"/>
    <property type="match status" value="1"/>
</dbReference>
<proteinExistence type="inferred from homology"/>
<gene>
    <name evidence="9" type="ORF">F2Y39_15160</name>
</gene>
<dbReference type="InterPro" id="IPR001764">
    <property type="entry name" value="Glyco_hydro_3_N"/>
</dbReference>
<dbReference type="SUPFAM" id="SSF52279">
    <property type="entry name" value="Beta-D-glucan exohydrolase, C-terminal domain"/>
    <property type="match status" value="1"/>
</dbReference>
<evidence type="ECO:0000256" key="2">
    <source>
        <dbReference type="ARBA" id="ARBA00005336"/>
    </source>
</evidence>
<keyword evidence="6" id="KW-0326">Glycosidase</keyword>
<dbReference type="Gene3D" id="3.20.20.300">
    <property type="entry name" value="Glycoside hydrolase, family 3, N-terminal domain"/>
    <property type="match status" value="1"/>
</dbReference>
<feature type="signal peptide" evidence="7">
    <location>
        <begin position="1"/>
        <end position="21"/>
    </location>
</feature>
<keyword evidence="5" id="KW-0378">Hydrolase</keyword>
<dbReference type="Gene3D" id="2.60.40.10">
    <property type="entry name" value="Immunoglobulins"/>
    <property type="match status" value="1"/>
</dbReference>
<reference evidence="9 10" key="1">
    <citation type="journal article" date="2019" name="Nat. Med.">
        <title>A library of human gut bacterial isolates paired with longitudinal multiomics data enables mechanistic microbiome research.</title>
        <authorList>
            <person name="Poyet M."/>
            <person name="Groussin M."/>
            <person name="Gibbons S.M."/>
            <person name="Avila-Pacheco J."/>
            <person name="Jiang X."/>
            <person name="Kearney S.M."/>
            <person name="Perrotta A.R."/>
            <person name="Berdy B."/>
            <person name="Zhao S."/>
            <person name="Lieberman T.D."/>
            <person name="Swanson P.K."/>
            <person name="Smith M."/>
            <person name="Roesemann S."/>
            <person name="Alexander J.E."/>
            <person name="Rich S.A."/>
            <person name="Livny J."/>
            <person name="Vlamakis H."/>
            <person name="Clish C."/>
            <person name="Bullock K."/>
            <person name="Deik A."/>
            <person name="Scott J."/>
            <person name="Pierce K.A."/>
            <person name="Xavier R.J."/>
            <person name="Alm E.J."/>
        </authorList>
    </citation>
    <scope>NUCLEOTIDE SEQUENCE [LARGE SCALE GENOMIC DNA]</scope>
    <source>
        <strain evidence="9 10">BIOML-A25</strain>
    </source>
</reference>
<dbReference type="InterPro" id="IPR017853">
    <property type="entry name" value="GH"/>
</dbReference>
<evidence type="ECO:0000256" key="1">
    <source>
        <dbReference type="ARBA" id="ARBA00000448"/>
    </source>
</evidence>
<dbReference type="GO" id="GO:0008422">
    <property type="term" value="F:beta-glucosidase activity"/>
    <property type="evidence" value="ECO:0007669"/>
    <property type="project" value="UniProtKB-EC"/>
</dbReference>
<dbReference type="SMART" id="SM01217">
    <property type="entry name" value="Fn3_like"/>
    <property type="match status" value="1"/>
</dbReference>
<accession>A0A6H9Q7J6</accession>
<dbReference type="EC" id="3.2.1.21" evidence="3"/>
<dbReference type="AlphaFoldDB" id="A0A6H9Q7J6"/>
<dbReference type="InterPro" id="IPR026891">
    <property type="entry name" value="Fn3-like"/>
</dbReference>
<dbReference type="EMBL" id="VVYJ01000009">
    <property type="protein sequence ID" value="KAA5474667.1"/>
    <property type="molecule type" value="Genomic_DNA"/>
</dbReference>
<evidence type="ECO:0000259" key="8">
    <source>
        <dbReference type="SMART" id="SM01217"/>
    </source>
</evidence>
<evidence type="ECO:0000256" key="6">
    <source>
        <dbReference type="ARBA" id="ARBA00023295"/>
    </source>
</evidence>
<dbReference type="InterPro" id="IPR013783">
    <property type="entry name" value="Ig-like_fold"/>
</dbReference>
<evidence type="ECO:0000256" key="7">
    <source>
        <dbReference type="SAM" id="SignalP"/>
    </source>
</evidence>
<dbReference type="InterPro" id="IPR036962">
    <property type="entry name" value="Glyco_hydro_3_N_sf"/>
</dbReference>
<dbReference type="FunFam" id="2.60.40.10:FF:000495">
    <property type="entry name" value="Periplasmic beta-glucosidase"/>
    <property type="match status" value="1"/>
</dbReference>
<dbReference type="Pfam" id="PF00933">
    <property type="entry name" value="Glyco_hydro_3"/>
    <property type="match status" value="1"/>
</dbReference>
<evidence type="ECO:0000313" key="10">
    <source>
        <dbReference type="Proteomes" id="UP000427825"/>
    </source>
</evidence>
<dbReference type="PANTHER" id="PTHR30620">
    <property type="entry name" value="PERIPLASMIC BETA-GLUCOSIDASE-RELATED"/>
    <property type="match status" value="1"/>
</dbReference>
<organism evidence="9 10">
    <name type="scientific">Bacteroides caccae</name>
    <dbReference type="NCBI Taxonomy" id="47678"/>
    <lineage>
        <taxon>Bacteria</taxon>
        <taxon>Pseudomonadati</taxon>
        <taxon>Bacteroidota</taxon>
        <taxon>Bacteroidia</taxon>
        <taxon>Bacteroidales</taxon>
        <taxon>Bacteroidaceae</taxon>
        <taxon>Bacteroides</taxon>
    </lineage>
</organism>
<evidence type="ECO:0000256" key="3">
    <source>
        <dbReference type="ARBA" id="ARBA00012744"/>
    </source>
</evidence>
<comment type="similarity">
    <text evidence="2">Belongs to the glycosyl hydrolase 3 family.</text>
</comment>
<dbReference type="PANTHER" id="PTHR30620:SF16">
    <property type="entry name" value="LYSOSOMAL BETA GLUCOSIDASE"/>
    <property type="match status" value="1"/>
</dbReference>
<dbReference type="RefSeq" id="WP_130056975.1">
    <property type="nucleotide sequence ID" value="NZ_CAXSUM010000001.1"/>
</dbReference>
<feature type="domain" description="Fibronectin type III-like" evidence="8">
    <location>
        <begin position="691"/>
        <end position="760"/>
    </location>
</feature>
<dbReference type="GO" id="GO:0009251">
    <property type="term" value="P:glucan catabolic process"/>
    <property type="evidence" value="ECO:0007669"/>
    <property type="project" value="TreeGrafter"/>
</dbReference>
<sequence length="772" mass="85990">MIKRIFYLMLLGMLSTNVIQAQLYLNAQLPIDERVKSLMSHMTLEEKIAQMDMFAVWDLDKYKSTTLINKEGVGAFIGDVTPEQYNEIQALSEKTRLKIPFLVGVDAAHGHALMSGRTVFPTSISMAATFNPELVYQAAHYSAKEIRACGNQWTFAPCIDIVHDARFGRTGETYGECPFLASALVRKAVQGLQGSDKPQERVAACAKHLLGGGASIGGVNHGNAEISERMMRRDFLPPFKAAIEEEVMTIMPGHNDVNGIPMHASKWILTDIIKNEYGFRGFFITDMGDIENLLSERIHRTAVNQKDAVRQSINAGIDMHMFSWDRTMFVDNMMALVREGKISVKRIDDAVKRILTVKFQLGLFEERYLKIDPEKQMYATAEAKNIALEAARQSIVLLKNQKGLLPLDMSCYNKILVTGPNADSQAVLGDWSGTQPEEHVVTILDGIRQVFGNNCEVTYSPCGRIKGKKSDLTVSTTDPVTQAKRLEEGGELDEFAISEAVRCARENDLAIVAIGGHGLRSDWGLRTYGESADRPSIDFYGKQVELVQRIYETGVPTIVLIVNGKPLNNPWITEHISTIVDLWEPGMYAGQALAEILLGKVNPSGKLPITIPQTAGHIPQYYYQTKSRYTTGYGLGSSSKDDRPAFCFGHGLSYSSFVYGKVCLSDTLLHSDESLKIKVEVTNESKYGGYETVLVFVKDEISSVVTPLKKMKAFQKVFLKPGETKEVTLEIPFLEFGLWNADMKYVVEPGEFELQIGRSAEDIRLTKKIQIK</sequence>
<dbReference type="InterPro" id="IPR002772">
    <property type="entry name" value="Glyco_hydro_3_C"/>
</dbReference>
<comment type="catalytic activity">
    <reaction evidence="1">
        <text>Hydrolysis of terminal, non-reducing beta-D-glucosyl residues with release of beta-D-glucose.</text>
        <dbReference type="EC" id="3.2.1.21"/>
    </reaction>
</comment>
<evidence type="ECO:0000313" key="9">
    <source>
        <dbReference type="EMBL" id="KAA5474667.1"/>
    </source>
</evidence>
<dbReference type="SUPFAM" id="SSF51445">
    <property type="entry name" value="(Trans)glycosidases"/>
    <property type="match status" value="1"/>
</dbReference>
<evidence type="ECO:0000256" key="5">
    <source>
        <dbReference type="ARBA" id="ARBA00022801"/>
    </source>
</evidence>
<protein>
    <recommendedName>
        <fullName evidence="3">beta-glucosidase</fullName>
        <ecNumber evidence="3">3.2.1.21</ecNumber>
    </recommendedName>
</protein>